<accession>A0A521BPC0</accession>
<proteinExistence type="predicted"/>
<dbReference type="EMBL" id="FXTP01000002">
    <property type="protein sequence ID" value="SMO48410.1"/>
    <property type="molecule type" value="Genomic_DNA"/>
</dbReference>
<dbReference type="InterPro" id="IPR013406">
    <property type="entry name" value="CHP02574_addiction_mod"/>
</dbReference>
<dbReference type="Proteomes" id="UP000317557">
    <property type="component" value="Unassembled WGS sequence"/>
</dbReference>
<dbReference type="NCBIfam" id="TIGR02574">
    <property type="entry name" value="stabl_TIGR02574"/>
    <property type="match status" value="1"/>
</dbReference>
<name>A0A521BPC0_9BACT</name>
<reference evidence="1 2" key="1">
    <citation type="submission" date="2017-05" db="EMBL/GenBank/DDBJ databases">
        <authorList>
            <person name="Varghese N."/>
            <person name="Submissions S."/>
        </authorList>
    </citation>
    <scope>NUCLEOTIDE SEQUENCE [LARGE SCALE GENOMIC DNA]</scope>
    <source>
        <strain evidence="1 2">DSM 21985</strain>
    </source>
</reference>
<gene>
    <name evidence="1" type="ORF">SAMN06265219_102409</name>
</gene>
<keyword evidence="2" id="KW-1185">Reference proteome</keyword>
<dbReference type="OrthoDB" id="598427at2"/>
<dbReference type="AlphaFoldDB" id="A0A521BPC0"/>
<evidence type="ECO:0000313" key="1">
    <source>
        <dbReference type="EMBL" id="SMO48410.1"/>
    </source>
</evidence>
<dbReference type="Pfam" id="PF09720">
    <property type="entry name" value="Unstab_antitox"/>
    <property type="match status" value="1"/>
</dbReference>
<evidence type="ECO:0000313" key="2">
    <source>
        <dbReference type="Proteomes" id="UP000317557"/>
    </source>
</evidence>
<sequence length="74" mass="8266">MKTEEIIALINDLPIKQSAKIATAIIQGLTPTPDPEVEEAWMDEVDRRAAEVDSGKVKMIPGEEFMKRLREITG</sequence>
<dbReference type="RefSeq" id="WP_142453400.1">
    <property type="nucleotide sequence ID" value="NZ_FXTP01000002.1"/>
</dbReference>
<protein>
    <submittedName>
        <fullName evidence="1">Putative addiction module component, TIGR02574 family</fullName>
    </submittedName>
</protein>
<organism evidence="1 2">
    <name type="scientific">Gracilimonas mengyeensis</name>
    <dbReference type="NCBI Taxonomy" id="1302730"/>
    <lineage>
        <taxon>Bacteria</taxon>
        <taxon>Pseudomonadati</taxon>
        <taxon>Balneolota</taxon>
        <taxon>Balneolia</taxon>
        <taxon>Balneolales</taxon>
        <taxon>Balneolaceae</taxon>
        <taxon>Gracilimonas</taxon>
    </lineage>
</organism>